<feature type="chain" id="PRO_5038618275" description="Lipoprotein" evidence="1">
    <location>
        <begin position="21"/>
        <end position="206"/>
    </location>
</feature>
<dbReference type="OrthoDB" id="1907746at2"/>
<reference evidence="2 3" key="1">
    <citation type="submission" date="2015-09" db="EMBL/GenBank/DDBJ databases">
        <authorList>
            <consortium name="Pathogen Informatics"/>
        </authorList>
    </citation>
    <scope>NUCLEOTIDE SEQUENCE [LARGE SCALE GENOMIC DNA]</scope>
    <source>
        <strain evidence="2 3">2789STDY5834855</strain>
    </source>
</reference>
<organism evidence="2 3">
    <name type="scientific">Clostridium disporicum</name>
    <dbReference type="NCBI Taxonomy" id="84024"/>
    <lineage>
        <taxon>Bacteria</taxon>
        <taxon>Bacillati</taxon>
        <taxon>Bacillota</taxon>
        <taxon>Clostridia</taxon>
        <taxon>Eubacteriales</taxon>
        <taxon>Clostridiaceae</taxon>
        <taxon>Clostridium</taxon>
    </lineage>
</organism>
<evidence type="ECO:0000313" key="3">
    <source>
        <dbReference type="Proteomes" id="UP000095558"/>
    </source>
</evidence>
<gene>
    <name evidence="2" type="ORF">ERS852470_03079</name>
</gene>
<dbReference type="Proteomes" id="UP000095558">
    <property type="component" value="Unassembled WGS sequence"/>
</dbReference>
<proteinExistence type="predicted"/>
<accession>A0A174H6Z9</accession>
<dbReference type="PROSITE" id="PS51257">
    <property type="entry name" value="PROKAR_LIPOPROTEIN"/>
    <property type="match status" value="1"/>
</dbReference>
<evidence type="ECO:0008006" key="4">
    <source>
        <dbReference type="Google" id="ProtNLM"/>
    </source>
</evidence>
<evidence type="ECO:0000256" key="1">
    <source>
        <dbReference type="SAM" id="SignalP"/>
    </source>
</evidence>
<keyword evidence="1" id="KW-0732">Signal</keyword>
<sequence>MKRKLIYVMVIVGLLTGCSANNDTVTNGENNNTIIEENIEEETMEYTVFNALGKSYESSKNIYELNEGDKIYDDMNGYPHVQGEYKEIDFAIDLLTEYLHKNSEAYNYIVSDWDSNSEDVVLIADEEKERVMENANFLGEQFGLSNEDPVYFKLDKVILQSKNENDSIVELELRGYLSATDGNYRPLGTFTVTVYTKDDKLYASIV</sequence>
<evidence type="ECO:0000313" key="2">
    <source>
        <dbReference type="EMBL" id="CUO69136.1"/>
    </source>
</evidence>
<feature type="signal peptide" evidence="1">
    <location>
        <begin position="1"/>
        <end position="20"/>
    </location>
</feature>
<dbReference type="EMBL" id="CYZV01000040">
    <property type="protein sequence ID" value="CUO69136.1"/>
    <property type="molecule type" value="Genomic_DNA"/>
</dbReference>
<dbReference type="RefSeq" id="WP_042396804.1">
    <property type="nucleotide sequence ID" value="NZ_CYYT01000049.1"/>
</dbReference>
<name>A0A174H6Z9_9CLOT</name>
<protein>
    <recommendedName>
        <fullName evidence="4">Lipoprotein</fullName>
    </recommendedName>
</protein>
<dbReference type="AlphaFoldDB" id="A0A174H6Z9"/>
<dbReference type="GeneID" id="83011468"/>